<dbReference type="Proteomes" id="UP000037510">
    <property type="component" value="Unassembled WGS sequence"/>
</dbReference>
<organism evidence="2 3">
    <name type="scientific">Operophtera brumata</name>
    <name type="common">Winter moth</name>
    <name type="synonym">Phalaena brumata</name>
    <dbReference type="NCBI Taxonomy" id="104452"/>
    <lineage>
        <taxon>Eukaryota</taxon>
        <taxon>Metazoa</taxon>
        <taxon>Ecdysozoa</taxon>
        <taxon>Arthropoda</taxon>
        <taxon>Hexapoda</taxon>
        <taxon>Insecta</taxon>
        <taxon>Pterygota</taxon>
        <taxon>Neoptera</taxon>
        <taxon>Endopterygota</taxon>
        <taxon>Lepidoptera</taxon>
        <taxon>Glossata</taxon>
        <taxon>Ditrysia</taxon>
        <taxon>Geometroidea</taxon>
        <taxon>Geometridae</taxon>
        <taxon>Larentiinae</taxon>
        <taxon>Operophtera</taxon>
    </lineage>
</organism>
<name>A0A0L7LTQ4_OPEBR</name>
<gene>
    <name evidence="2" type="ORF">OBRU01_01591</name>
</gene>
<sequence>MEFAHTSVEPPADLTEEWKLQRRPKGPRGLPSPGTWPGRPRATRAAGYHTGLPDPAGRSGLERFMTKGVCCGCGGDWSYSGGLRVDIDSSEYTGYKYYYNRPGYRIKARSCEDARFIHINLVLLAEVRCFEKVPR</sequence>
<evidence type="ECO:0000256" key="1">
    <source>
        <dbReference type="SAM" id="MobiDB-lite"/>
    </source>
</evidence>
<dbReference type="AlphaFoldDB" id="A0A0L7LTQ4"/>
<accession>A0A0L7LTQ4</accession>
<protein>
    <submittedName>
        <fullName evidence="2">Uncharacterized protein</fullName>
    </submittedName>
</protein>
<keyword evidence="3" id="KW-1185">Reference proteome</keyword>
<evidence type="ECO:0000313" key="3">
    <source>
        <dbReference type="Proteomes" id="UP000037510"/>
    </source>
</evidence>
<proteinExistence type="predicted"/>
<dbReference type="EMBL" id="JTDY01000101">
    <property type="protein sequence ID" value="KOB78863.1"/>
    <property type="molecule type" value="Genomic_DNA"/>
</dbReference>
<feature type="region of interest" description="Disordered" evidence="1">
    <location>
        <begin position="1"/>
        <end position="58"/>
    </location>
</feature>
<reference evidence="2 3" key="1">
    <citation type="journal article" date="2015" name="Genome Biol. Evol.">
        <title>The genome of winter moth (Operophtera brumata) provides a genomic perspective on sexual dimorphism and phenology.</title>
        <authorList>
            <person name="Derks M.F."/>
            <person name="Smit S."/>
            <person name="Salis L."/>
            <person name="Schijlen E."/>
            <person name="Bossers A."/>
            <person name="Mateman C."/>
            <person name="Pijl A.S."/>
            <person name="de Ridder D."/>
            <person name="Groenen M.A."/>
            <person name="Visser M.E."/>
            <person name="Megens H.J."/>
        </authorList>
    </citation>
    <scope>NUCLEOTIDE SEQUENCE [LARGE SCALE GENOMIC DNA]</scope>
    <source>
        <strain evidence="2">WM2013NL</strain>
        <tissue evidence="2">Head and thorax</tissue>
    </source>
</reference>
<comment type="caution">
    <text evidence="2">The sequence shown here is derived from an EMBL/GenBank/DDBJ whole genome shotgun (WGS) entry which is preliminary data.</text>
</comment>
<evidence type="ECO:0000313" key="2">
    <source>
        <dbReference type="EMBL" id="KOB78863.1"/>
    </source>
</evidence>